<dbReference type="AlphaFoldDB" id="A0A0E9R886"/>
<accession>A0A0E9R886</accession>
<sequence>MSLHHRHTEHFFHVQTCGINITRQINYKAVIKQNI</sequence>
<protein>
    <submittedName>
        <fullName evidence="1">Uncharacterized protein</fullName>
    </submittedName>
</protein>
<proteinExistence type="predicted"/>
<dbReference type="EMBL" id="GBXM01083278">
    <property type="protein sequence ID" value="JAH25299.1"/>
    <property type="molecule type" value="Transcribed_RNA"/>
</dbReference>
<name>A0A0E9R886_ANGAN</name>
<reference evidence="1" key="1">
    <citation type="submission" date="2014-11" db="EMBL/GenBank/DDBJ databases">
        <authorList>
            <person name="Amaro Gonzalez C."/>
        </authorList>
    </citation>
    <scope>NUCLEOTIDE SEQUENCE</scope>
</reference>
<reference evidence="1" key="2">
    <citation type="journal article" date="2015" name="Fish Shellfish Immunol.">
        <title>Early steps in the European eel (Anguilla anguilla)-Vibrio vulnificus interaction in the gills: Role of the RtxA13 toxin.</title>
        <authorList>
            <person name="Callol A."/>
            <person name="Pajuelo D."/>
            <person name="Ebbesson L."/>
            <person name="Teles M."/>
            <person name="MacKenzie S."/>
            <person name="Amaro C."/>
        </authorList>
    </citation>
    <scope>NUCLEOTIDE SEQUENCE</scope>
</reference>
<organism evidence="1">
    <name type="scientific">Anguilla anguilla</name>
    <name type="common">European freshwater eel</name>
    <name type="synonym">Muraena anguilla</name>
    <dbReference type="NCBI Taxonomy" id="7936"/>
    <lineage>
        <taxon>Eukaryota</taxon>
        <taxon>Metazoa</taxon>
        <taxon>Chordata</taxon>
        <taxon>Craniata</taxon>
        <taxon>Vertebrata</taxon>
        <taxon>Euteleostomi</taxon>
        <taxon>Actinopterygii</taxon>
        <taxon>Neopterygii</taxon>
        <taxon>Teleostei</taxon>
        <taxon>Anguilliformes</taxon>
        <taxon>Anguillidae</taxon>
        <taxon>Anguilla</taxon>
    </lineage>
</organism>
<evidence type="ECO:0000313" key="1">
    <source>
        <dbReference type="EMBL" id="JAH25299.1"/>
    </source>
</evidence>